<dbReference type="PANTHER" id="PTHR36838:SF3">
    <property type="entry name" value="TRANSPORTER AUXIN EFFLUX CARRIER EC FAMILY"/>
    <property type="match status" value="1"/>
</dbReference>
<evidence type="ECO:0000256" key="6">
    <source>
        <dbReference type="ARBA" id="ARBA00023136"/>
    </source>
</evidence>
<proteinExistence type="predicted"/>
<keyword evidence="3" id="KW-1003">Cell membrane</keyword>
<evidence type="ECO:0000256" key="5">
    <source>
        <dbReference type="ARBA" id="ARBA00022989"/>
    </source>
</evidence>
<evidence type="ECO:0000256" key="2">
    <source>
        <dbReference type="ARBA" id="ARBA00022448"/>
    </source>
</evidence>
<feature type="transmembrane region" description="Helical" evidence="7">
    <location>
        <begin position="34"/>
        <end position="53"/>
    </location>
</feature>
<keyword evidence="6 7" id="KW-0472">Membrane</keyword>
<feature type="transmembrane region" description="Helical" evidence="7">
    <location>
        <begin position="123"/>
        <end position="145"/>
    </location>
</feature>
<dbReference type="Proteomes" id="UP000054686">
    <property type="component" value="Unassembled WGS sequence"/>
</dbReference>
<feature type="transmembrane region" description="Helical" evidence="7">
    <location>
        <begin position="253"/>
        <end position="273"/>
    </location>
</feature>
<feature type="transmembrane region" description="Helical" evidence="7">
    <location>
        <begin position="94"/>
        <end position="117"/>
    </location>
</feature>
<name>A0A0V8RT79_9ACTO</name>
<dbReference type="OrthoDB" id="5405318at2"/>
<dbReference type="EMBL" id="LLVT01000002">
    <property type="protein sequence ID" value="KSW11192.1"/>
    <property type="molecule type" value="Genomic_DNA"/>
</dbReference>
<dbReference type="AlphaFoldDB" id="A0A0V8RT79"/>
<sequence length="312" mass="31166">MASILWSVLSIALIIGVGWVARRAGALGPEAAGSLASVTYWVASPAMLFHAIVSTGTSGVFGAPLAVAAASGVGTALIFALVARFFLRLTRGEIALGAMASSLNNGAYIGIPIAVYVLGDASAVVPILVFQLGFFTPMFFVLADLAGSGQRPSVSGIATVIARNPMVIAAGCGFLFSAVGWPMPTLLDVSTSMLGAAAPPMILLSFGASLVDRRSASGNSGIAATVFAVVGKLALQPAIACGVGMLLGLSGPALMSVTIMAALPSAQNAYIAATRAKAGERIAQGTVLVTTFASLPVVVGIAAIFHACGVVS</sequence>
<evidence type="ECO:0000313" key="9">
    <source>
        <dbReference type="Proteomes" id="UP000054686"/>
    </source>
</evidence>
<evidence type="ECO:0000256" key="7">
    <source>
        <dbReference type="SAM" id="Phobius"/>
    </source>
</evidence>
<evidence type="ECO:0000313" key="8">
    <source>
        <dbReference type="EMBL" id="KSW11192.1"/>
    </source>
</evidence>
<dbReference type="InterPro" id="IPR004776">
    <property type="entry name" value="Mem_transp_PIN-like"/>
</dbReference>
<dbReference type="GO" id="GO:0055085">
    <property type="term" value="P:transmembrane transport"/>
    <property type="evidence" value="ECO:0007669"/>
    <property type="project" value="InterPro"/>
</dbReference>
<evidence type="ECO:0000256" key="3">
    <source>
        <dbReference type="ARBA" id="ARBA00022475"/>
    </source>
</evidence>
<feature type="transmembrane region" description="Helical" evidence="7">
    <location>
        <begin position="189"/>
        <end position="211"/>
    </location>
</feature>
<reference evidence="8 9" key="1">
    <citation type="submission" date="2015-10" db="EMBL/GenBank/DDBJ databases">
        <title>Draft Genome of Actinomyces odontolyticus subsp. actinosynbacter strain XH001.</title>
        <authorList>
            <person name="Mclean J.S."/>
            <person name="He X."/>
        </authorList>
    </citation>
    <scope>NUCLEOTIDE SEQUENCE [LARGE SCALE GENOMIC DNA]</scope>
    <source>
        <strain evidence="8 9">XH001</strain>
    </source>
</reference>
<keyword evidence="5 7" id="KW-1133">Transmembrane helix</keyword>
<feature type="transmembrane region" description="Helical" evidence="7">
    <location>
        <begin position="285"/>
        <end position="307"/>
    </location>
</feature>
<dbReference type="GO" id="GO:0016020">
    <property type="term" value="C:membrane"/>
    <property type="evidence" value="ECO:0007669"/>
    <property type="project" value="UniProtKB-SubCell"/>
</dbReference>
<gene>
    <name evidence="8" type="ORF">APY09_06970</name>
</gene>
<keyword evidence="2" id="KW-0813">Transport</keyword>
<dbReference type="PANTHER" id="PTHR36838">
    <property type="entry name" value="AUXIN EFFLUX CARRIER FAMILY PROTEIN"/>
    <property type="match status" value="1"/>
</dbReference>
<protein>
    <submittedName>
        <fullName evidence="8">Transporter</fullName>
    </submittedName>
</protein>
<evidence type="ECO:0000256" key="4">
    <source>
        <dbReference type="ARBA" id="ARBA00022692"/>
    </source>
</evidence>
<organism evidence="8 9">
    <name type="scientific">Schaalia odontolytica</name>
    <dbReference type="NCBI Taxonomy" id="1660"/>
    <lineage>
        <taxon>Bacteria</taxon>
        <taxon>Bacillati</taxon>
        <taxon>Actinomycetota</taxon>
        <taxon>Actinomycetes</taxon>
        <taxon>Actinomycetales</taxon>
        <taxon>Actinomycetaceae</taxon>
        <taxon>Schaalia</taxon>
    </lineage>
</organism>
<keyword evidence="4 7" id="KW-0812">Transmembrane</keyword>
<feature type="transmembrane region" description="Helical" evidence="7">
    <location>
        <begin position="65"/>
        <end position="87"/>
    </location>
</feature>
<dbReference type="Pfam" id="PF03547">
    <property type="entry name" value="Mem_trans"/>
    <property type="match status" value="2"/>
</dbReference>
<comment type="subcellular location">
    <subcellularLocation>
        <location evidence="1">Membrane</location>
        <topology evidence="1">Multi-pass membrane protein</topology>
    </subcellularLocation>
</comment>
<dbReference type="RefSeq" id="WP_060567041.1">
    <property type="nucleotide sequence ID" value="NZ_CP040006.1"/>
</dbReference>
<accession>A0A0V8RT79</accession>
<evidence type="ECO:0000256" key="1">
    <source>
        <dbReference type="ARBA" id="ARBA00004141"/>
    </source>
</evidence>
<feature type="transmembrane region" description="Helical" evidence="7">
    <location>
        <begin position="166"/>
        <end position="183"/>
    </location>
</feature>
<feature type="transmembrane region" description="Helical" evidence="7">
    <location>
        <begin position="6"/>
        <end position="22"/>
    </location>
</feature>
<feature type="transmembrane region" description="Helical" evidence="7">
    <location>
        <begin position="223"/>
        <end position="247"/>
    </location>
</feature>
<comment type="caution">
    <text evidence="8">The sequence shown here is derived from an EMBL/GenBank/DDBJ whole genome shotgun (WGS) entry which is preliminary data.</text>
</comment>